<comment type="subcellular location">
    <subcellularLocation>
        <location evidence="1">Membrane</location>
        <topology evidence="1">Multi-pass membrane protein</topology>
    </subcellularLocation>
</comment>
<dbReference type="InterPro" id="IPR036259">
    <property type="entry name" value="MFS_trans_sf"/>
</dbReference>
<accession>A0A7E4VDG5</accession>
<organism evidence="4 5">
    <name type="scientific">Panagrellus redivivus</name>
    <name type="common">Microworm</name>
    <dbReference type="NCBI Taxonomy" id="6233"/>
    <lineage>
        <taxon>Eukaryota</taxon>
        <taxon>Metazoa</taxon>
        <taxon>Ecdysozoa</taxon>
        <taxon>Nematoda</taxon>
        <taxon>Chromadorea</taxon>
        <taxon>Rhabditida</taxon>
        <taxon>Tylenchina</taxon>
        <taxon>Panagrolaimomorpha</taxon>
        <taxon>Panagrolaimoidea</taxon>
        <taxon>Panagrolaimidae</taxon>
        <taxon>Panagrellus</taxon>
    </lineage>
</organism>
<feature type="transmembrane region" description="Helical" evidence="2">
    <location>
        <begin position="366"/>
        <end position="387"/>
    </location>
</feature>
<dbReference type="Gene3D" id="1.20.1250.20">
    <property type="entry name" value="MFS general substrate transporter like domains"/>
    <property type="match status" value="2"/>
</dbReference>
<dbReference type="WBParaSite" id="Pan_g19510.t1">
    <property type="protein sequence ID" value="Pan_g19510.t1"/>
    <property type="gene ID" value="Pan_g19510"/>
</dbReference>
<dbReference type="InterPro" id="IPR020846">
    <property type="entry name" value="MFS_dom"/>
</dbReference>
<feature type="transmembrane region" description="Helical" evidence="2">
    <location>
        <begin position="334"/>
        <end position="354"/>
    </location>
</feature>
<dbReference type="GO" id="GO:0016020">
    <property type="term" value="C:membrane"/>
    <property type="evidence" value="ECO:0007669"/>
    <property type="project" value="UniProtKB-SubCell"/>
</dbReference>
<reference evidence="4" key="1">
    <citation type="journal article" date="2013" name="Genetics">
        <title>The draft genome and transcriptome of Panagrellus redivivus are shaped by the harsh demands of a free-living lifestyle.</title>
        <authorList>
            <person name="Srinivasan J."/>
            <person name="Dillman A.R."/>
            <person name="Macchietto M.G."/>
            <person name="Heikkinen L."/>
            <person name="Lakso M."/>
            <person name="Fracchia K.M."/>
            <person name="Antoshechkin I."/>
            <person name="Mortazavi A."/>
            <person name="Wong G."/>
            <person name="Sternberg P.W."/>
        </authorList>
    </citation>
    <scope>NUCLEOTIDE SEQUENCE [LARGE SCALE GENOMIC DNA]</scope>
    <source>
        <strain evidence="4">MT8872</strain>
    </source>
</reference>
<evidence type="ECO:0000259" key="3">
    <source>
        <dbReference type="PROSITE" id="PS50850"/>
    </source>
</evidence>
<name>A0A7E4VDG5_PANRE</name>
<feature type="transmembrane region" description="Helical" evidence="2">
    <location>
        <begin position="154"/>
        <end position="175"/>
    </location>
</feature>
<dbReference type="PANTHER" id="PTHR45757">
    <property type="entry name" value="PROTEIN CBG23364-RELATED"/>
    <property type="match status" value="1"/>
</dbReference>
<feature type="transmembrane region" description="Helical" evidence="2">
    <location>
        <begin position="20"/>
        <end position="46"/>
    </location>
</feature>
<keyword evidence="2" id="KW-0472">Membrane</keyword>
<dbReference type="Proteomes" id="UP000492821">
    <property type="component" value="Unassembled WGS sequence"/>
</dbReference>
<dbReference type="GO" id="GO:0022857">
    <property type="term" value="F:transmembrane transporter activity"/>
    <property type="evidence" value="ECO:0007669"/>
    <property type="project" value="InterPro"/>
</dbReference>
<evidence type="ECO:0000256" key="2">
    <source>
        <dbReference type="SAM" id="Phobius"/>
    </source>
</evidence>
<keyword evidence="2" id="KW-0812">Transmembrane</keyword>
<feature type="transmembrane region" description="Helical" evidence="2">
    <location>
        <begin position="67"/>
        <end position="89"/>
    </location>
</feature>
<evidence type="ECO:0000313" key="5">
    <source>
        <dbReference type="WBParaSite" id="Pan_g19510.t1"/>
    </source>
</evidence>
<dbReference type="SUPFAM" id="SSF103473">
    <property type="entry name" value="MFS general substrate transporter"/>
    <property type="match status" value="2"/>
</dbReference>
<evidence type="ECO:0000256" key="1">
    <source>
        <dbReference type="ARBA" id="ARBA00004141"/>
    </source>
</evidence>
<sequence length="442" mass="48404">MPLSSEEDQPSCWHGTRYIILIVSLLALTFVFANSIALNVTVICMVKENQNESSSTKTPLYDNLQKSWLFSAVAFGNLIGAIPLMAFAQRWDTRWVFTVYGMASGISMLLMPLGVSVHYGMVFVLRMMQGFGLSICFTSLGSIVNSWAPLKSSGLYISLLSLHMQLGPLIILSVSGIICESRFGWPALYYLFGGLTILSFILFAILYKDDASKHACVTPTEAARIQEGRAPRGTKRPSTPYKAVFTDIVIIGVFFSTFAACLGLQFMMQYGPLYLNNVLGLDVKATAIAAAAPYLLGVVVKFIAGPISDSLTCLSERGRVILFNTLAARQHSGFIMAMMGVINSLVILMLPLLVALVAPEGTNRQWAIIFFILSGIVIVLMFFFNFVCKTTPRSWTMAKEAENKVVTPPSPDAIQFEDGVAVLKPDLKSQEDSVDNSQTKSI</sequence>
<keyword evidence="4" id="KW-1185">Reference proteome</keyword>
<keyword evidence="2" id="KW-1133">Transmembrane helix</keyword>
<reference evidence="5" key="2">
    <citation type="submission" date="2020-10" db="UniProtKB">
        <authorList>
            <consortium name="WormBaseParasite"/>
        </authorList>
    </citation>
    <scope>IDENTIFICATION</scope>
</reference>
<proteinExistence type="predicted"/>
<dbReference type="PANTHER" id="PTHR45757:SF11">
    <property type="entry name" value="MAJOR FACILITATOR SUPERFAMILY (MFS) PROFILE DOMAIN-CONTAINING PROTEIN"/>
    <property type="match status" value="1"/>
</dbReference>
<feature type="transmembrane region" description="Helical" evidence="2">
    <location>
        <begin position="243"/>
        <end position="264"/>
    </location>
</feature>
<dbReference type="InterPro" id="IPR011701">
    <property type="entry name" value="MFS"/>
</dbReference>
<protein>
    <submittedName>
        <fullName evidence="5">MFS domain-containing protein</fullName>
    </submittedName>
</protein>
<feature type="transmembrane region" description="Helical" evidence="2">
    <location>
        <begin position="131"/>
        <end position="148"/>
    </location>
</feature>
<dbReference type="PROSITE" id="PS50850">
    <property type="entry name" value="MFS"/>
    <property type="match status" value="1"/>
</dbReference>
<feature type="domain" description="Major facilitator superfamily (MFS) profile" evidence="3">
    <location>
        <begin position="19"/>
        <end position="442"/>
    </location>
</feature>
<dbReference type="AlphaFoldDB" id="A0A7E4VDG5"/>
<evidence type="ECO:0000313" key="4">
    <source>
        <dbReference type="Proteomes" id="UP000492821"/>
    </source>
</evidence>
<dbReference type="Pfam" id="PF07690">
    <property type="entry name" value="MFS_1"/>
    <property type="match status" value="1"/>
</dbReference>
<feature type="transmembrane region" description="Helical" evidence="2">
    <location>
        <begin position="187"/>
        <end position="207"/>
    </location>
</feature>
<feature type="transmembrane region" description="Helical" evidence="2">
    <location>
        <begin position="95"/>
        <end position="119"/>
    </location>
</feature>